<feature type="chain" id="PRO_5045308056" evidence="1">
    <location>
        <begin position="22"/>
        <end position="161"/>
    </location>
</feature>
<keyword evidence="1" id="KW-0732">Signal</keyword>
<proteinExistence type="predicted"/>
<dbReference type="PROSITE" id="PS50213">
    <property type="entry name" value="FAS1"/>
    <property type="match status" value="1"/>
</dbReference>
<dbReference type="Pfam" id="PF02469">
    <property type="entry name" value="Fasciclin"/>
    <property type="match status" value="1"/>
</dbReference>
<evidence type="ECO:0000313" key="4">
    <source>
        <dbReference type="Proteomes" id="UP001243420"/>
    </source>
</evidence>
<dbReference type="PANTHER" id="PTHR10900">
    <property type="entry name" value="PERIOSTIN-RELATED"/>
    <property type="match status" value="1"/>
</dbReference>
<feature type="domain" description="FAS1" evidence="2">
    <location>
        <begin position="25"/>
        <end position="157"/>
    </location>
</feature>
<keyword evidence="4" id="KW-1185">Reference proteome</keyword>
<dbReference type="PANTHER" id="PTHR10900:SF77">
    <property type="entry name" value="FI19380P1"/>
    <property type="match status" value="1"/>
</dbReference>
<reference evidence="3 4" key="1">
    <citation type="submission" date="2023-04" db="EMBL/GenBank/DDBJ databases">
        <title>Jannaschia ovalis sp. nov., a marine bacterium isolated from sea tidal flat.</title>
        <authorList>
            <person name="Kwon D.Y."/>
            <person name="Kim J.-J."/>
        </authorList>
    </citation>
    <scope>NUCLEOTIDE SEQUENCE [LARGE SCALE GENOMIC DNA]</scope>
    <source>
        <strain evidence="3 4">GRR-S6-38</strain>
    </source>
</reference>
<accession>A0ABY8LB15</accession>
<dbReference type="InterPro" id="IPR036378">
    <property type="entry name" value="FAS1_dom_sf"/>
</dbReference>
<dbReference type="InterPro" id="IPR000782">
    <property type="entry name" value="FAS1_domain"/>
</dbReference>
<dbReference type="RefSeq" id="WP_279964050.1">
    <property type="nucleotide sequence ID" value="NZ_CP122537.1"/>
</dbReference>
<sequence length="161" mass="16523">MIRRTFLALTAATALASPAFAAGHSMDIVATATEAGSFTTLLAAAEAAGLVETLQGEGPLTVFAPTDDAFAALPEGTVEELLMPENQERLQAILLYHVVPGAVMSGDLSDGMTAATANEMELEISIDGSTVMVEGATVTSADIEASNGVIHVIDSVMLPEM</sequence>
<feature type="signal peptide" evidence="1">
    <location>
        <begin position="1"/>
        <end position="21"/>
    </location>
</feature>
<evidence type="ECO:0000259" key="2">
    <source>
        <dbReference type="PROSITE" id="PS50213"/>
    </source>
</evidence>
<name>A0ABY8LB15_9RHOB</name>
<dbReference type="Proteomes" id="UP001243420">
    <property type="component" value="Chromosome"/>
</dbReference>
<gene>
    <name evidence="3" type="ORF">P8627_10490</name>
</gene>
<dbReference type="EMBL" id="CP122537">
    <property type="protein sequence ID" value="WGH77475.1"/>
    <property type="molecule type" value="Genomic_DNA"/>
</dbReference>
<evidence type="ECO:0000313" key="3">
    <source>
        <dbReference type="EMBL" id="WGH77475.1"/>
    </source>
</evidence>
<dbReference type="InterPro" id="IPR050904">
    <property type="entry name" value="Adhesion/Biosynth-related"/>
</dbReference>
<dbReference type="SMART" id="SM00554">
    <property type="entry name" value="FAS1"/>
    <property type="match status" value="1"/>
</dbReference>
<evidence type="ECO:0000256" key="1">
    <source>
        <dbReference type="SAM" id="SignalP"/>
    </source>
</evidence>
<protein>
    <submittedName>
        <fullName evidence="3">Fasciclin domain-containing protein</fullName>
    </submittedName>
</protein>
<organism evidence="3 4">
    <name type="scientific">Jannaschia ovalis</name>
    <dbReference type="NCBI Taxonomy" id="3038773"/>
    <lineage>
        <taxon>Bacteria</taxon>
        <taxon>Pseudomonadati</taxon>
        <taxon>Pseudomonadota</taxon>
        <taxon>Alphaproteobacteria</taxon>
        <taxon>Rhodobacterales</taxon>
        <taxon>Roseobacteraceae</taxon>
        <taxon>Jannaschia</taxon>
    </lineage>
</organism>
<dbReference type="Gene3D" id="2.30.180.10">
    <property type="entry name" value="FAS1 domain"/>
    <property type="match status" value="1"/>
</dbReference>
<dbReference type="SUPFAM" id="SSF82153">
    <property type="entry name" value="FAS1 domain"/>
    <property type="match status" value="1"/>
</dbReference>